<name>A0ABW7VSA3_9NOCA</name>
<proteinExistence type="predicted"/>
<dbReference type="PROSITE" id="PS50801">
    <property type="entry name" value="STAS"/>
    <property type="match status" value="1"/>
</dbReference>
<gene>
    <name evidence="3" type="ORF">ACH49Z_04220</name>
</gene>
<dbReference type="EMBL" id="JBIRYL010000001">
    <property type="protein sequence ID" value="MFI2229039.1"/>
    <property type="molecule type" value="Genomic_DNA"/>
</dbReference>
<keyword evidence="4" id="KW-1185">Reference proteome</keyword>
<evidence type="ECO:0000256" key="1">
    <source>
        <dbReference type="SAM" id="MobiDB-lite"/>
    </source>
</evidence>
<dbReference type="InterPro" id="IPR002645">
    <property type="entry name" value="STAS_dom"/>
</dbReference>
<accession>A0ABW7VSA3</accession>
<feature type="region of interest" description="Disordered" evidence="1">
    <location>
        <begin position="142"/>
        <end position="237"/>
    </location>
</feature>
<dbReference type="InterPro" id="IPR036513">
    <property type="entry name" value="STAS_dom_sf"/>
</dbReference>
<dbReference type="Pfam" id="PF01740">
    <property type="entry name" value="STAS"/>
    <property type="match status" value="1"/>
</dbReference>
<dbReference type="SUPFAM" id="SSF52091">
    <property type="entry name" value="SpoIIaa-like"/>
    <property type="match status" value="1"/>
</dbReference>
<evidence type="ECO:0000313" key="3">
    <source>
        <dbReference type="EMBL" id="MFI2229039.1"/>
    </source>
</evidence>
<feature type="domain" description="STAS" evidence="2">
    <location>
        <begin position="24"/>
        <end position="136"/>
    </location>
</feature>
<reference evidence="3 4" key="1">
    <citation type="submission" date="2024-10" db="EMBL/GenBank/DDBJ databases">
        <title>The Natural Products Discovery Center: Release of the First 8490 Sequenced Strains for Exploring Actinobacteria Biosynthetic Diversity.</title>
        <authorList>
            <person name="Kalkreuter E."/>
            <person name="Kautsar S.A."/>
            <person name="Yang D."/>
            <person name="Bader C.D."/>
            <person name="Teijaro C.N."/>
            <person name="Fluegel L."/>
            <person name="Davis C.M."/>
            <person name="Simpson J.R."/>
            <person name="Lauterbach L."/>
            <person name="Steele A.D."/>
            <person name="Gui C."/>
            <person name="Meng S."/>
            <person name="Li G."/>
            <person name="Viehrig K."/>
            <person name="Ye F."/>
            <person name="Su P."/>
            <person name="Kiefer A.F."/>
            <person name="Nichols A."/>
            <person name="Cepeda A.J."/>
            <person name="Yan W."/>
            <person name="Fan B."/>
            <person name="Jiang Y."/>
            <person name="Adhikari A."/>
            <person name="Zheng C.-J."/>
            <person name="Schuster L."/>
            <person name="Cowan T.M."/>
            <person name="Smanski M.J."/>
            <person name="Chevrette M.G."/>
            <person name="De Carvalho L.P.S."/>
            <person name="Shen B."/>
        </authorList>
    </citation>
    <scope>NUCLEOTIDE SEQUENCE [LARGE SCALE GENOMIC DNA]</scope>
    <source>
        <strain evidence="3 4">NPDC019377</strain>
    </source>
</reference>
<dbReference type="RefSeq" id="WP_397059652.1">
    <property type="nucleotide sequence ID" value="NZ_JBIRYL010000001.1"/>
</dbReference>
<comment type="caution">
    <text evidence="3">The sequence shown here is derived from an EMBL/GenBank/DDBJ whole genome shotgun (WGS) entry which is preliminary data.</text>
</comment>
<dbReference type="Proteomes" id="UP001611494">
    <property type="component" value="Unassembled WGS sequence"/>
</dbReference>
<evidence type="ECO:0000313" key="4">
    <source>
        <dbReference type="Proteomes" id="UP001611494"/>
    </source>
</evidence>
<evidence type="ECO:0000259" key="2">
    <source>
        <dbReference type="PROSITE" id="PS50801"/>
    </source>
</evidence>
<sequence>MNRPYPRRPPPYAAAPWRSPRDQLSFRVRRRGDIVLLAVRGQADAFTLDLWRRQVRAAAETVIGPRGALVVDATRLDFLSLRSLTALSDDAREFRRAGIEIYLVTGDPAIARIARADIRNTLLPVRSTVVSALTAVHLRQRTPEVVSESPGTVHAERTRARPGTGVTGRSDLPDTGDAVRLHVHRDHGDRPPLDAAGPPGRALPEFAAGGDDRARPGPNSRPDSSDGDGSRAGGYPG</sequence>
<dbReference type="Gene3D" id="3.30.750.24">
    <property type="entry name" value="STAS domain"/>
    <property type="match status" value="1"/>
</dbReference>
<organism evidence="3 4">
    <name type="scientific">Nocardia testacea</name>
    <dbReference type="NCBI Taxonomy" id="248551"/>
    <lineage>
        <taxon>Bacteria</taxon>
        <taxon>Bacillati</taxon>
        <taxon>Actinomycetota</taxon>
        <taxon>Actinomycetes</taxon>
        <taxon>Mycobacteriales</taxon>
        <taxon>Nocardiaceae</taxon>
        <taxon>Nocardia</taxon>
    </lineage>
</organism>
<protein>
    <submittedName>
        <fullName evidence="3">STAS domain-containing protein</fullName>
    </submittedName>
</protein>